<dbReference type="Proteomes" id="UP000186817">
    <property type="component" value="Unassembled WGS sequence"/>
</dbReference>
<proteinExistence type="predicted"/>
<evidence type="ECO:0000313" key="3">
    <source>
        <dbReference type="Proteomes" id="UP000186817"/>
    </source>
</evidence>
<name>A0A1Q9DC35_SYMMI</name>
<protein>
    <recommendedName>
        <fullName evidence="1">RmlD-like substrate binding domain-containing protein</fullName>
    </recommendedName>
</protein>
<keyword evidence="3" id="KW-1185">Reference proteome</keyword>
<reference evidence="2 3" key="1">
    <citation type="submission" date="2016-02" db="EMBL/GenBank/DDBJ databases">
        <title>Genome analysis of coral dinoflagellate symbionts highlights evolutionary adaptations to a symbiotic lifestyle.</title>
        <authorList>
            <person name="Aranda M."/>
            <person name="Li Y."/>
            <person name="Liew Y.J."/>
            <person name="Baumgarten S."/>
            <person name="Simakov O."/>
            <person name="Wilson M."/>
            <person name="Piel J."/>
            <person name="Ashoor H."/>
            <person name="Bougouffa S."/>
            <person name="Bajic V.B."/>
            <person name="Ryu T."/>
            <person name="Ravasi T."/>
            <person name="Bayer T."/>
            <person name="Micklem G."/>
            <person name="Kim H."/>
            <person name="Bhak J."/>
            <person name="Lajeunesse T.C."/>
            <person name="Voolstra C.R."/>
        </authorList>
    </citation>
    <scope>NUCLEOTIDE SEQUENCE [LARGE SCALE GENOMIC DNA]</scope>
    <source>
        <strain evidence="2 3">CCMP2467</strain>
    </source>
</reference>
<evidence type="ECO:0000259" key="1">
    <source>
        <dbReference type="Pfam" id="PF04321"/>
    </source>
</evidence>
<comment type="caution">
    <text evidence="2">The sequence shown here is derived from an EMBL/GenBank/DDBJ whole genome shotgun (WGS) entry which is preliminary data.</text>
</comment>
<dbReference type="InterPro" id="IPR029903">
    <property type="entry name" value="RmlD-like-bd"/>
</dbReference>
<feature type="domain" description="RmlD-like substrate binding" evidence="1">
    <location>
        <begin position="6"/>
        <end position="159"/>
    </location>
</feature>
<gene>
    <name evidence="2" type="ORF">AK812_SmicGene25432</name>
</gene>
<dbReference type="InterPro" id="IPR051207">
    <property type="entry name" value="ComplexI_NDUFA9_subunit"/>
</dbReference>
<sequence length="372" mass="40487">MADLRTVLVLGGGGWVGSALVLELLQRRVLVEAQLDVTDASAVCGLVERFPPTAVFNLAAAIDVRPEAPAVRLEEVNAQAPRNLAKAAAGAGAVTFIHVSTLDVSYAGRGHRNQAPQPPEDLQLTSPIAYVRSKARGERFLADVVRGLSSMNTVVLRISRDLQLTSPIAYVRSKARGERFLADVVRGLSSMNTVVLRPGHIYAPLEGTARCAGDALAGFLRRFPPMQIGCPSVQMSMVSVETVVEAALRAAQRASQCRGRCLALKDLDANFFRFYHDCILGRRMWPLRVPGVLVLLGAGLCDGWYWLVRWLPCWLPLPACLRTRHAIQNFCVQGTGQALVDLTIDDAETLRCLGDYRRSAGLARGPVEKRLV</sequence>
<dbReference type="AlphaFoldDB" id="A0A1Q9DC35"/>
<dbReference type="GO" id="GO:0044877">
    <property type="term" value="F:protein-containing complex binding"/>
    <property type="evidence" value="ECO:0007669"/>
    <property type="project" value="TreeGrafter"/>
</dbReference>
<dbReference type="EMBL" id="LSRX01000609">
    <property type="protein sequence ID" value="OLP92722.1"/>
    <property type="molecule type" value="Genomic_DNA"/>
</dbReference>
<accession>A0A1Q9DC35</accession>
<dbReference type="InterPro" id="IPR036291">
    <property type="entry name" value="NAD(P)-bd_dom_sf"/>
</dbReference>
<dbReference type="Pfam" id="PF04321">
    <property type="entry name" value="RmlD_sub_bind"/>
    <property type="match status" value="1"/>
</dbReference>
<dbReference type="PANTHER" id="PTHR12126:SF11">
    <property type="entry name" value="NADH DEHYDROGENASE [UBIQUINONE] 1 ALPHA SUBCOMPLEX SUBUNIT 9, MITOCHONDRIAL"/>
    <property type="match status" value="1"/>
</dbReference>
<dbReference type="PANTHER" id="PTHR12126">
    <property type="entry name" value="NADH-UBIQUINONE OXIDOREDUCTASE 39 KDA SUBUNIT-RELATED"/>
    <property type="match status" value="1"/>
</dbReference>
<organism evidence="2 3">
    <name type="scientific">Symbiodinium microadriaticum</name>
    <name type="common">Dinoflagellate</name>
    <name type="synonym">Zooxanthella microadriatica</name>
    <dbReference type="NCBI Taxonomy" id="2951"/>
    <lineage>
        <taxon>Eukaryota</taxon>
        <taxon>Sar</taxon>
        <taxon>Alveolata</taxon>
        <taxon>Dinophyceae</taxon>
        <taxon>Suessiales</taxon>
        <taxon>Symbiodiniaceae</taxon>
        <taxon>Symbiodinium</taxon>
    </lineage>
</organism>
<dbReference type="OrthoDB" id="433280at2759"/>
<evidence type="ECO:0000313" key="2">
    <source>
        <dbReference type="EMBL" id="OLP92722.1"/>
    </source>
</evidence>
<dbReference type="Gene3D" id="3.40.50.720">
    <property type="entry name" value="NAD(P)-binding Rossmann-like Domain"/>
    <property type="match status" value="2"/>
</dbReference>
<dbReference type="SUPFAM" id="SSF51735">
    <property type="entry name" value="NAD(P)-binding Rossmann-fold domains"/>
    <property type="match status" value="1"/>
</dbReference>